<comment type="similarity">
    <text evidence="1">Belongs to the ABC transporter superfamily.</text>
</comment>
<evidence type="ECO:0000256" key="4">
    <source>
        <dbReference type="ARBA" id="ARBA00022840"/>
    </source>
</evidence>
<proteinExistence type="inferred from homology"/>
<evidence type="ECO:0000256" key="3">
    <source>
        <dbReference type="ARBA" id="ARBA00022741"/>
    </source>
</evidence>
<dbReference type="OrthoDB" id="9806149at2"/>
<keyword evidence="5" id="KW-0029">Amino-acid transport</keyword>
<dbReference type="AlphaFoldDB" id="A0A4Q2T188"/>
<dbReference type="GO" id="GO:0005524">
    <property type="term" value="F:ATP binding"/>
    <property type="evidence" value="ECO:0007669"/>
    <property type="project" value="UniProtKB-KW"/>
</dbReference>
<keyword evidence="2" id="KW-0813">Transport</keyword>
<sequence>MSTEPLLKVKDVETYYGNIRALGGVNVEVHQGEIVSLIGANGAGKSTLMMTICGSPQARSGQVVFDGTDITRMPTHLIARRRIAQSPEGRRIFPRMTVFENLQMGAGLDNLKYFNEDVEKIFTLFPRLKERQHQRGGTLSGGEQQMLSIGRALMARPKLLLLDEPSLGLAPLIVKGIFEAIKKLNKEEGLTVFLVEQNAFAALKLSDRAYVMVNGLVTMSGTGKELLADPQVRAAYLEGGHH</sequence>
<evidence type="ECO:0000256" key="1">
    <source>
        <dbReference type="ARBA" id="ARBA00005417"/>
    </source>
</evidence>
<evidence type="ECO:0000259" key="6">
    <source>
        <dbReference type="PROSITE" id="PS50893"/>
    </source>
</evidence>
<dbReference type="InterPro" id="IPR052156">
    <property type="entry name" value="BCAA_Transport_ATP-bd_LivF"/>
</dbReference>
<reference evidence="7 8" key="1">
    <citation type="submission" date="2019-01" db="EMBL/GenBank/DDBJ databases">
        <authorList>
            <person name="Deng T."/>
        </authorList>
    </citation>
    <scope>NUCLEOTIDE SEQUENCE [LARGE SCALE GENOMIC DNA]</scope>
    <source>
        <strain evidence="7 8">F8825</strain>
    </source>
</reference>
<dbReference type="GO" id="GO:0015658">
    <property type="term" value="F:branched-chain amino acid transmembrane transporter activity"/>
    <property type="evidence" value="ECO:0007669"/>
    <property type="project" value="InterPro"/>
</dbReference>
<gene>
    <name evidence="7" type="ORF">EUU22_11695</name>
</gene>
<evidence type="ECO:0000313" key="7">
    <source>
        <dbReference type="EMBL" id="RYC11733.1"/>
    </source>
</evidence>
<dbReference type="PANTHER" id="PTHR43820:SF4">
    <property type="entry name" value="HIGH-AFFINITY BRANCHED-CHAIN AMINO ACID TRANSPORT ATP-BINDING PROTEIN LIVF"/>
    <property type="match status" value="1"/>
</dbReference>
<dbReference type="RefSeq" id="WP_129332170.1">
    <property type="nucleotide sequence ID" value="NZ_SDVB01000238.1"/>
</dbReference>
<keyword evidence="3" id="KW-0547">Nucleotide-binding</keyword>
<dbReference type="PANTHER" id="PTHR43820">
    <property type="entry name" value="HIGH-AFFINITY BRANCHED-CHAIN AMINO ACID TRANSPORT ATP-BINDING PROTEIN LIVF"/>
    <property type="match status" value="1"/>
</dbReference>
<dbReference type="EMBL" id="SDVB01000238">
    <property type="protein sequence ID" value="RYC11733.1"/>
    <property type="molecule type" value="Genomic_DNA"/>
</dbReference>
<name>A0A4Q2T188_9HYPH</name>
<evidence type="ECO:0000313" key="8">
    <source>
        <dbReference type="Proteomes" id="UP000291088"/>
    </source>
</evidence>
<dbReference type="PROSITE" id="PS00211">
    <property type="entry name" value="ABC_TRANSPORTER_1"/>
    <property type="match status" value="1"/>
</dbReference>
<dbReference type="GO" id="GO:0016887">
    <property type="term" value="F:ATP hydrolysis activity"/>
    <property type="evidence" value="ECO:0007669"/>
    <property type="project" value="InterPro"/>
</dbReference>
<dbReference type="Proteomes" id="UP000291088">
    <property type="component" value="Unassembled WGS sequence"/>
</dbReference>
<dbReference type="InterPro" id="IPR027417">
    <property type="entry name" value="P-loop_NTPase"/>
</dbReference>
<dbReference type="Pfam" id="PF00005">
    <property type="entry name" value="ABC_tran"/>
    <property type="match status" value="1"/>
</dbReference>
<keyword evidence="8" id="KW-1185">Reference proteome</keyword>
<organism evidence="7 8">
    <name type="scientific">Ciceribacter ferrooxidans</name>
    <dbReference type="NCBI Taxonomy" id="2509717"/>
    <lineage>
        <taxon>Bacteria</taxon>
        <taxon>Pseudomonadati</taxon>
        <taxon>Pseudomonadota</taxon>
        <taxon>Alphaproteobacteria</taxon>
        <taxon>Hyphomicrobiales</taxon>
        <taxon>Rhizobiaceae</taxon>
        <taxon>Ciceribacter</taxon>
    </lineage>
</organism>
<dbReference type="CDD" id="cd03224">
    <property type="entry name" value="ABC_TM1139_LivF_branched"/>
    <property type="match status" value="1"/>
</dbReference>
<dbReference type="InterPro" id="IPR017871">
    <property type="entry name" value="ABC_transporter-like_CS"/>
</dbReference>
<dbReference type="InterPro" id="IPR003439">
    <property type="entry name" value="ABC_transporter-like_ATP-bd"/>
</dbReference>
<evidence type="ECO:0000256" key="2">
    <source>
        <dbReference type="ARBA" id="ARBA00022448"/>
    </source>
</evidence>
<dbReference type="PIRSF" id="PIRSF039137">
    <property type="entry name" value="ABC_branched_ATPase"/>
    <property type="match status" value="1"/>
</dbReference>
<dbReference type="Gene3D" id="3.40.50.300">
    <property type="entry name" value="P-loop containing nucleotide triphosphate hydrolases"/>
    <property type="match status" value="1"/>
</dbReference>
<accession>A0A4Q2T188</accession>
<dbReference type="GO" id="GO:0015807">
    <property type="term" value="P:L-amino acid transport"/>
    <property type="evidence" value="ECO:0007669"/>
    <property type="project" value="TreeGrafter"/>
</dbReference>
<dbReference type="SUPFAM" id="SSF52540">
    <property type="entry name" value="P-loop containing nucleoside triphosphate hydrolases"/>
    <property type="match status" value="1"/>
</dbReference>
<protein>
    <submittedName>
        <fullName evidence="7">ABC transporter ATP-binding protein</fullName>
    </submittedName>
</protein>
<evidence type="ECO:0000256" key="5">
    <source>
        <dbReference type="ARBA" id="ARBA00022970"/>
    </source>
</evidence>
<dbReference type="PROSITE" id="PS50893">
    <property type="entry name" value="ABC_TRANSPORTER_2"/>
    <property type="match status" value="1"/>
</dbReference>
<keyword evidence="4 7" id="KW-0067">ATP-binding</keyword>
<dbReference type="SMART" id="SM00382">
    <property type="entry name" value="AAA"/>
    <property type="match status" value="1"/>
</dbReference>
<dbReference type="InterPro" id="IPR003593">
    <property type="entry name" value="AAA+_ATPase"/>
</dbReference>
<feature type="domain" description="ABC transporter" evidence="6">
    <location>
        <begin position="7"/>
        <end position="239"/>
    </location>
</feature>
<dbReference type="InterPro" id="IPR030660">
    <property type="entry name" value="ABC_branched_ATPase_LivF/BraG"/>
</dbReference>
<comment type="caution">
    <text evidence="7">The sequence shown here is derived from an EMBL/GenBank/DDBJ whole genome shotgun (WGS) entry which is preliminary data.</text>
</comment>